<keyword evidence="3" id="KW-0143">Chaperone</keyword>
<feature type="compositionally biased region" description="Basic residues" evidence="4">
    <location>
        <begin position="161"/>
        <end position="171"/>
    </location>
</feature>
<feature type="domain" description="ProQ/FinO" evidence="5">
    <location>
        <begin position="67"/>
        <end position="181"/>
    </location>
</feature>
<dbReference type="EMBL" id="CP000125">
    <property type="protein sequence ID" value="ABA51372.1"/>
    <property type="molecule type" value="Genomic_DNA"/>
</dbReference>
<evidence type="ECO:0000259" key="5">
    <source>
        <dbReference type="SMART" id="SM00945"/>
    </source>
</evidence>
<dbReference type="InterPro" id="IPR036442">
    <property type="entry name" value="ProQ/FinO_sf"/>
</dbReference>
<dbReference type="GO" id="GO:0034057">
    <property type="term" value="F:RNA strand-exchange activity"/>
    <property type="evidence" value="ECO:0007669"/>
    <property type="project" value="InterPro"/>
</dbReference>
<keyword evidence="2" id="KW-0694">RNA-binding</keyword>
<evidence type="ECO:0000313" key="7">
    <source>
        <dbReference type="Proteomes" id="UP000002700"/>
    </source>
</evidence>
<feature type="region of interest" description="Disordered" evidence="4">
    <location>
        <begin position="36"/>
        <end position="71"/>
    </location>
</feature>
<dbReference type="InterPro" id="IPR016103">
    <property type="entry name" value="ProQ/FinO"/>
</dbReference>
<dbReference type="KEGG" id="bpm:BURPS1710b_A0041"/>
<dbReference type="Proteomes" id="UP000002700">
    <property type="component" value="Chromosome II"/>
</dbReference>
<dbReference type="EnsemblBacteria" id="ABA51372">
    <property type="protein sequence ID" value="ABA51372"/>
    <property type="gene ID" value="BURPS1710b_A0041"/>
</dbReference>
<keyword evidence="1" id="KW-0963">Cytoplasm</keyword>
<evidence type="ECO:0000256" key="2">
    <source>
        <dbReference type="ARBA" id="ARBA00022884"/>
    </source>
</evidence>
<dbReference type="SMART" id="SM00945">
    <property type="entry name" value="ProQ"/>
    <property type="match status" value="1"/>
</dbReference>
<proteinExistence type="predicted"/>
<gene>
    <name evidence="6" type="ordered locus">BURPS1710b_A0041</name>
</gene>
<evidence type="ECO:0000256" key="4">
    <source>
        <dbReference type="SAM" id="MobiDB-lite"/>
    </source>
</evidence>
<evidence type="ECO:0000313" key="6">
    <source>
        <dbReference type="EMBL" id="ABA51372.1"/>
    </source>
</evidence>
<dbReference type="Gene3D" id="1.10.1710.10">
    <property type="entry name" value="ProQ/FinO domain"/>
    <property type="match status" value="1"/>
</dbReference>
<protein>
    <submittedName>
        <fullName evidence="6">ProQ protein</fullName>
    </submittedName>
</protein>
<dbReference type="AlphaFoldDB" id="Q3JMK3"/>
<dbReference type="HOGENOM" id="CLU_085289_2_0_4"/>
<feature type="region of interest" description="Disordered" evidence="4">
    <location>
        <begin position="150"/>
        <end position="200"/>
    </location>
</feature>
<dbReference type="PANTHER" id="PTHR38106:SF1">
    <property type="entry name" value="RNA CHAPERONE PROQ"/>
    <property type="match status" value="1"/>
</dbReference>
<evidence type="ECO:0000256" key="3">
    <source>
        <dbReference type="ARBA" id="ARBA00023186"/>
    </source>
</evidence>
<dbReference type="InterPro" id="IPR023529">
    <property type="entry name" value="ProQ"/>
</dbReference>
<dbReference type="Pfam" id="PF04352">
    <property type="entry name" value="ProQ"/>
    <property type="match status" value="1"/>
</dbReference>
<dbReference type="GO" id="GO:0033592">
    <property type="term" value="F:RNA strand annealing activity"/>
    <property type="evidence" value="ECO:0007669"/>
    <property type="project" value="InterPro"/>
</dbReference>
<name>Q3JMK3_BURP1</name>
<dbReference type="GO" id="GO:0005829">
    <property type="term" value="C:cytosol"/>
    <property type="evidence" value="ECO:0007669"/>
    <property type="project" value="TreeGrafter"/>
</dbReference>
<dbReference type="GO" id="GO:0010608">
    <property type="term" value="P:post-transcriptional regulation of gene expression"/>
    <property type="evidence" value="ECO:0007669"/>
    <property type="project" value="InterPro"/>
</dbReference>
<organism evidence="6 7">
    <name type="scientific">Burkholderia pseudomallei (strain 1710b)</name>
    <dbReference type="NCBI Taxonomy" id="320372"/>
    <lineage>
        <taxon>Bacteria</taxon>
        <taxon>Pseudomonadati</taxon>
        <taxon>Pseudomonadota</taxon>
        <taxon>Betaproteobacteria</taxon>
        <taxon>Burkholderiales</taxon>
        <taxon>Burkholderiaceae</taxon>
        <taxon>Burkholderia</taxon>
        <taxon>pseudomallei group</taxon>
    </lineage>
</organism>
<dbReference type="PANTHER" id="PTHR38106">
    <property type="entry name" value="RNA CHAPERONE PROQ"/>
    <property type="match status" value="1"/>
</dbReference>
<feature type="compositionally biased region" description="Polar residues" evidence="4">
    <location>
        <begin position="182"/>
        <end position="200"/>
    </location>
</feature>
<evidence type="ECO:0000256" key="1">
    <source>
        <dbReference type="ARBA" id="ARBA00022490"/>
    </source>
</evidence>
<reference evidence="6 7" key="1">
    <citation type="submission" date="2005-09" db="EMBL/GenBank/DDBJ databases">
        <authorList>
            <person name="Woods D.E."/>
            <person name="Nierman W.C."/>
        </authorList>
    </citation>
    <scope>NUCLEOTIDE SEQUENCE [LARGE SCALE GENOMIC DNA]</scope>
    <source>
        <strain evidence="6 7">1710b</strain>
    </source>
</reference>
<sequence length="200" mass="21796">MQKRTAVGCYNLGLFFSELEVMGFEQLASLRDQLAKAAAQKRAAKQPQKQPQKHSQKRDAKPAASPSSTDPVVLTIAKLQKRFPQAFPRNPAPKVPLKVGILEDLVGQASALGLSEAELRDAMRTWCQGNRYWTCLVEGAVRIDLAGGEAGRVSAADAKRARMLKGRRPAKPRAQPSRPEQAAQQQQTSACPPQGAQRTD</sequence>
<feature type="compositionally biased region" description="Low complexity" evidence="4">
    <location>
        <begin position="36"/>
        <end position="50"/>
    </location>
</feature>
<dbReference type="SUPFAM" id="SSF48657">
    <property type="entry name" value="FinO-like"/>
    <property type="match status" value="1"/>
</dbReference>
<accession>Q3JMK3</accession>